<organism evidence="1 2">
    <name type="scientific">Ensete ventricosum</name>
    <name type="common">Abyssinian banana</name>
    <name type="synonym">Musa ensete</name>
    <dbReference type="NCBI Taxonomy" id="4639"/>
    <lineage>
        <taxon>Eukaryota</taxon>
        <taxon>Viridiplantae</taxon>
        <taxon>Streptophyta</taxon>
        <taxon>Embryophyta</taxon>
        <taxon>Tracheophyta</taxon>
        <taxon>Spermatophyta</taxon>
        <taxon>Magnoliopsida</taxon>
        <taxon>Liliopsida</taxon>
        <taxon>Zingiberales</taxon>
        <taxon>Musaceae</taxon>
        <taxon>Ensete</taxon>
    </lineage>
</organism>
<reference evidence="1 2" key="1">
    <citation type="journal article" date="2014" name="Agronomy (Basel)">
        <title>A Draft Genome Sequence for Ensete ventricosum, the Drought-Tolerant Tree Against Hunger.</title>
        <authorList>
            <person name="Harrison J."/>
            <person name="Moore K.A."/>
            <person name="Paszkiewicz K."/>
            <person name="Jones T."/>
            <person name="Grant M."/>
            <person name="Ambacheew D."/>
            <person name="Muzemil S."/>
            <person name="Studholme D.J."/>
        </authorList>
    </citation>
    <scope>NUCLEOTIDE SEQUENCE [LARGE SCALE GENOMIC DNA]</scope>
</reference>
<dbReference type="AlphaFoldDB" id="A0A426XDU0"/>
<comment type="caution">
    <text evidence="1">The sequence shown here is derived from an EMBL/GenBank/DDBJ whole genome shotgun (WGS) entry which is preliminary data.</text>
</comment>
<accession>A0A426XDU0</accession>
<evidence type="ECO:0000313" key="2">
    <source>
        <dbReference type="Proteomes" id="UP000287651"/>
    </source>
</evidence>
<proteinExistence type="predicted"/>
<sequence length="121" mass="13191">MSQERPSSNPNLKHPGGFTHVLPLTLQAGGLAPRFPVEEANVTTPTPSCYWRLFSEPRFTPPATNRGSPAISTKTFLGLTQQVQALTGMMQTIIPYIPQLAKVLVHQHPDAPQQTPQQGVP</sequence>
<evidence type="ECO:0000313" key="1">
    <source>
        <dbReference type="EMBL" id="RRT37635.1"/>
    </source>
</evidence>
<dbReference type="EMBL" id="AMZH03022065">
    <property type="protein sequence ID" value="RRT37635.1"/>
    <property type="molecule type" value="Genomic_DNA"/>
</dbReference>
<gene>
    <name evidence="1" type="ORF">B296_00038396</name>
</gene>
<name>A0A426XDU0_ENSVE</name>
<dbReference type="Proteomes" id="UP000287651">
    <property type="component" value="Unassembled WGS sequence"/>
</dbReference>
<protein>
    <submittedName>
        <fullName evidence="1">Uncharacterized protein</fullName>
    </submittedName>
</protein>